<keyword evidence="4 6" id="KW-0378">Hydrolase</keyword>
<evidence type="ECO:0000313" key="8">
    <source>
        <dbReference type="EMBL" id="RMJ14057.1"/>
    </source>
</evidence>
<sequence>MAPITSFMAAAILAFGGTNLAIPTNKPVQSRSGGLFIANHARDSETPVPRLKTLSGEDLEPFSGQSPKPSNITDPLKIRAIIGPDDRVLWDSQEYPYSAIGRISGSDGGSCSAALVGPRHVATAKHCVPPEGVTTRFQPMYYDGERARGSNAIEIIDMEQGEGPCFQMEDWAIFILADRLGDSFGYLGATTIDCDAQKNKPIFLHVGYPGDKGSSKPYRQEGISVVRCADCAPGGPLETDADGIPGQSGGPLWLEQDGSPYLYGVLSGVGEEGTGFASGQNLVNAISKARADYP</sequence>
<dbReference type="InterPro" id="IPR008256">
    <property type="entry name" value="Peptidase_S1B"/>
</dbReference>
<comment type="similarity">
    <text evidence="1 6">Belongs to the peptidase S1B family.</text>
</comment>
<organism evidence="8 9">
    <name type="scientific">Fusarium kuroshium</name>
    <dbReference type="NCBI Taxonomy" id="2010991"/>
    <lineage>
        <taxon>Eukaryota</taxon>
        <taxon>Fungi</taxon>
        <taxon>Dikarya</taxon>
        <taxon>Ascomycota</taxon>
        <taxon>Pezizomycotina</taxon>
        <taxon>Sordariomycetes</taxon>
        <taxon>Hypocreomycetidae</taxon>
        <taxon>Hypocreales</taxon>
        <taxon>Nectriaceae</taxon>
        <taxon>Fusarium</taxon>
        <taxon>Fusarium solani species complex</taxon>
    </lineage>
</organism>
<keyword evidence="5 6" id="KW-0720">Serine protease</keyword>
<evidence type="ECO:0000256" key="2">
    <source>
        <dbReference type="ARBA" id="ARBA00022670"/>
    </source>
</evidence>
<dbReference type="Proteomes" id="UP000277212">
    <property type="component" value="Unassembled WGS sequence"/>
</dbReference>
<protein>
    <recommendedName>
        <fullName evidence="6">Serine protease</fullName>
        <ecNumber evidence="6">3.4.21.-</ecNumber>
    </recommendedName>
</protein>
<evidence type="ECO:0000256" key="6">
    <source>
        <dbReference type="RuleBase" id="RU004296"/>
    </source>
</evidence>
<gene>
    <name evidence="8" type="ORF">CDV36_006305</name>
</gene>
<keyword evidence="9" id="KW-1185">Reference proteome</keyword>
<keyword evidence="3 6" id="KW-0732">Signal</keyword>
<proteinExistence type="inferred from homology"/>
<dbReference type="InterPro" id="IPR001254">
    <property type="entry name" value="Trypsin_dom"/>
</dbReference>
<feature type="signal peptide" evidence="6">
    <location>
        <begin position="1"/>
        <end position="21"/>
    </location>
</feature>
<evidence type="ECO:0000259" key="7">
    <source>
        <dbReference type="Pfam" id="PF00089"/>
    </source>
</evidence>
<name>A0A3M2S902_9HYPO</name>
<dbReference type="SUPFAM" id="SSF50494">
    <property type="entry name" value="Trypsin-like serine proteases"/>
    <property type="match status" value="1"/>
</dbReference>
<dbReference type="STRING" id="2010991.A0A3M2S902"/>
<dbReference type="GO" id="GO:0006508">
    <property type="term" value="P:proteolysis"/>
    <property type="evidence" value="ECO:0007669"/>
    <property type="project" value="UniProtKB-KW"/>
</dbReference>
<dbReference type="InterPro" id="IPR050966">
    <property type="entry name" value="Glutamyl_endopeptidase"/>
</dbReference>
<dbReference type="Pfam" id="PF00089">
    <property type="entry name" value="Trypsin"/>
    <property type="match status" value="1"/>
</dbReference>
<dbReference type="PANTHER" id="PTHR15462:SF8">
    <property type="entry name" value="SERINE PROTEASE"/>
    <property type="match status" value="1"/>
</dbReference>
<comment type="caution">
    <text evidence="8">The sequence shown here is derived from an EMBL/GenBank/DDBJ whole genome shotgun (WGS) entry which is preliminary data.</text>
</comment>
<evidence type="ECO:0000256" key="4">
    <source>
        <dbReference type="ARBA" id="ARBA00022801"/>
    </source>
</evidence>
<reference evidence="8 9" key="1">
    <citation type="submission" date="2017-06" db="EMBL/GenBank/DDBJ databases">
        <title>Comparative genomic analysis of Ambrosia Fusariam Clade fungi.</title>
        <authorList>
            <person name="Stajich J.E."/>
            <person name="Carrillo J."/>
            <person name="Kijimoto T."/>
            <person name="Eskalen A."/>
            <person name="O'Donnell K."/>
            <person name="Kasson M."/>
        </authorList>
    </citation>
    <scope>NUCLEOTIDE SEQUENCE [LARGE SCALE GENOMIC DNA]</scope>
    <source>
        <strain evidence="8">UCR3666</strain>
    </source>
</reference>
<keyword evidence="2 6" id="KW-0645">Protease</keyword>
<dbReference type="AlphaFoldDB" id="A0A3M2S902"/>
<dbReference type="Gene3D" id="2.40.10.10">
    <property type="entry name" value="Trypsin-like serine proteases"/>
    <property type="match status" value="2"/>
</dbReference>
<accession>A0A3M2S902</accession>
<dbReference type="EC" id="3.4.21.-" evidence="6"/>
<evidence type="ECO:0000256" key="1">
    <source>
        <dbReference type="ARBA" id="ARBA00008764"/>
    </source>
</evidence>
<feature type="domain" description="Peptidase S1" evidence="7">
    <location>
        <begin position="94"/>
        <end position="275"/>
    </location>
</feature>
<dbReference type="PANTHER" id="PTHR15462">
    <property type="entry name" value="SERINE PROTEASE"/>
    <property type="match status" value="1"/>
</dbReference>
<feature type="chain" id="PRO_5017847512" description="Serine protease" evidence="6">
    <location>
        <begin position="22"/>
        <end position="294"/>
    </location>
</feature>
<dbReference type="GO" id="GO:0004252">
    <property type="term" value="F:serine-type endopeptidase activity"/>
    <property type="evidence" value="ECO:0007669"/>
    <property type="project" value="InterPro"/>
</dbReference>
<evidence type="ECO:0000256" key="3">
    <source>
        <dbReference type="ARBA" id="ARBA00022729"/>
    </source>
</evidence>
<dbReference type="EMBL" id="NKUJ01000094">
    <property type="protein sequence ID" value="RMJ14057.1"/>
    <property type="molecule type" value="Genomic_DNA"/>
</dbReference>
<dbReference type="InterPro" id="IPR009003">
    <property type="entry name" value="Peptidase_S1_PA"/>
</dbReference>
<evidence type="ECO:0000256" key="5">
    <source>
        <dbReference type="ARBA" id="ARBA00022825"/>
    </source>
</evidence>
<dbReference type="OrthoDB" id="10037376at2759"/>
<evidence type="ECO:0000313" key="9">
    <source>
        <dbReference type="Proteomes" id="UP000277212"/>
    </source>
</evidence>
<dbReference type="InterPro" id="IPR043504">
    <property type="entry name" value="Peptidase_S1_PA_chymotrypsin"/>
</dbReference>
<dbReference type="PRINTS" id="PR00839">
    <property type="entry name" value="V8PROTEASE"/>
</dbReference>